<dbReference type="GO" id="GO:0006465">
    <property type="term" value="P:signal peptide processing"/>
    <property type="evidence" value="ECO:0007669"/>
    <property type="project" value="InterPro"/>
</dbReference>
<dbReference type="EMBL" id="PZCM01000004">
    <property type="protein sequence ID" value="PTG27922.1"/>
    <property type="molecule type" value="Genomic_DNA"/>
</dbReference>
<reference evidence="6" key="2">
    <citation type="submission" date="2018-03" db="EMBL/GenBank/DDBJ databases">
        <authorList>
            <person name="Naushad S."/>
        </authorList>
    </citation>
    <scope>NUCLEOTIDE SEQUENCE</scope>
    <source>
        <strain evidence="7">SNUC 105</strain>
        <strain evidence="8">SNUC 1363</strain>
        <strain evidence="6">SNUC 505</strain>
    </source>
</reference>
<dbReference type="EMBL" id="JAVGJF010000057">
    <property type="protein sequence ID" value="MDQ7176036.1"/>
    <property type="molecule type" value="Genomic_DNA"/>
</dbReference>
<dbReference type="PANTHER" id="PTHR43390:SF1">
    <property type="entry name" value="CHLOROPLAST PROCESSING PEPTIDASE"/>
    <property type="match status" value="1"/>
</dbReference>
<dbReference type="PANTHER" id="PTHR43390">
    <property type="entry name" value="SIGNAL PEPTIDASE I"/>
    <property type="match status" value="1"/>
</dbReference>
<dbReference type="Pfam" id="PF10502">
    <property type="entry name" value="Peptidase_S26"/>
    <property type="match status" value="1"/>
</dbReference>
<keyword evidence="3" id="KW-0812">Transmembrane</keyword>
<keyword evidence="3" id="KW-0645">Protease</keyword>
<accession>A0AAE5T0K3</accession>
<evidence type="ECO:0000313" key="8">
    <source>
        <dbReference type="EMBL" id="PTG69984.1"/>
    </source>
</evidence>
<evidence type="ECO:0000313" key="6">
    <source>
        <dbReference type="EMBL" id="PTG16641.1"/>
    </source>
</evidence>
<evidence type="ECO:0000256" key="2">
    <source>
        <dbReference type="ARBA" id="ARBA00009370"/>
    </source>
</evidence>
<evidence type="ECO:0000313" key="12">
    <source>
        <dbReference type="Proteomes" id="UP001240157"/>
    </source>
</evidence>
<evidence type="ECO:0000313" key="10">
    <source>
        <dbReference type="Proteomes" id="UP000242144"/>
    </source>
</evidence>
<dbReference type="InterPro" id="IPR036286">
    <property type="entry name" value="LexA/Signal_pep-like_sf"/>
</dbReference>
<dbReference type="EC" id="3.4.21.89" evidence="3"/>
<dbReference type="Proteomes" id="UP001240157">
    <property type="component" value="Unassembled WGS sequence"/>
</dbReference>
<dbReference type="GO" id="GO:0009003">
    <property type="term" value="F:signal peptidase activity"/>
    <property type="evidence" value="ECO:0007669"/>
    <property type="project" value="UniProtKB-EC"/>
</dbReference>
<organism evidence="6 11">
    <name type="scientific">Staphylococcus chromogenes</name>
    <name type="common">Staphylococcus hyicus subsp. chromogenes</name>
    <dbReference type="NCBI Taxonomy" id="46126"/>
    <lineage>
        <taxon>Bacteria</taxon>
        <taxon>Bacillati</taxon>
        <taxon>Bacillota</taxon>
        <taxon>Bacilli</taxon>
        <taxon>Bacillales</taxon>
        <taxon>Staphylococcaceae</taxon>
        <taxon>Staphylococcus</taxon>
    </lineage>
</organism>
<dbReference type="AlphaFoldDB" id="A0AAE5T0K3"/>
<dbReference type="GO" id="GO:0005886">
    <property type="term" value="C:plasma membrane"/>
    <property type="evidence" value="ECO:0007669"/>
    <property type="project" value="UniProtKB-SubCell"/>
</dbReference>
<feature type="transmembrane region" description="Helical" evidence="3">
    <location>
        <begin position="7"/>
        <end position="29"/>
    </location>
</feature>
<evidence type="ECO:0000313" key="5">
    <source>
        <dbReference type="EMBL" id="MDQ7176036.1"/>
    </source>
</evidence>
<keyword evidence="3" id="KW-0472">Membrane</keyword>
<dbReference type="InterPro" id="IPR000223">
    <property type="entry name" value="Pept_S26A_signal_pept_1"/>
</dbReference>
<evidence type="ECO:0000313" key="9">
    <source>
        <dbReference type="Proteomes" id="UP000242008"/>
    </source>
</evidence>
<feature type="domain" description="Peptidase S26" evidence="4">
    <location>
        <begin position="7"/>
        <end position="162"/>
    </location>
</feature>
<evidence type="ECO:0000313" key="7">
    <source>
        <dbReference type="EMBL" id="PTG27922.1"/>
    </source>
</evidence>
<dbReference type="RefSeq" id="WP_037572234.1">
    <property type="nucleotide sequence ID" value="NZ_BMDK01000001.1"/>
</dbReference>
<dbReference type="InterPro" id="IPR019533">
    <property type="entry name" value="Peptidase_S26"/>
</dbReference>
<dbReference type="EMBL" id="PZAO01000009">
    <property type="protein sequence ID" value="PTG69984.1"/>
    <property type="molecule type" value="Genomic_DNA"/>
</dbReference>
<dbReference type="Proteomes" id="UP000242144">
    <property type="component" value="Unassembled WGS sequence"/>
</dbReference>
<comment type="subcellular location">
    <subcellularLocation>
        <location evidence="1">Cell membrane</location>
        <topology evidence="1">Single-pass type II membrane protein</topology>
    </subcellularLocation>
    <subcellularLocation>
        <location evidence="3">Membrane</location>
        <topology evidence="3">Single-pass type II membrane protein</topology>
    </subcellularLocation>
</comment>
<evidence type="ECO:0000313" key="11">
    <source>
        <dbReference type="Proteomes" id="UP000242704"/>
    </source>
</evidence>
<proteinExistence type="inferred from homology"/>
<gene>
    <name evidence="6" type="primary">lepB</name>
    <name evidence="7" type="ORF">BU638_05135</name>
    <name evidence="6" type="ORF">BU653_02110</name>
    <name evidence="8" type="ORF">BU676_05190</name>
    <name evidence="5" type="ORF">RCF65_08555</name>
</gene>
<reference evidence="5 12" key="3">
    <citation type="submission" date="2023-08" db="EMBL/GenBank/DDBJ databases">
        <title>Whole genome sequencing of Staphylococcus chromogenes NNSch 2386.</title>
        <authorList>
            <person name="Kropotov V.S."/>
            <person name="Boriskina E.V."/>
            <person name="Gordinskaya N.A."/>
            <person name="Shkurkina I.S."/>
            <person name="Kryazhev D.V."/>
            <person name="Alekseeva A.E."/>
            <person name="Makhova M.A."/>
        </authorList>
    </citation>
    <scope>NUCLEOTIDE SEQUENCE [LARGE SCALE GENOMIC DNA]</scope>
    <source>
        <strain evidence="5 12">NNSch 2386</strain>
    </source>
</reference>
<dbReference type="Proteomes" id="UP000242704">
    <property type="component" value="Unassembled WGS sequence"/>
</dbReference>
<keyword evidence="3" id="KW-1133">Transmembrane helix</keyword>
<keyword evidence="3 5" id="KW-0378">Hydrolase</keyword>
<dbReference type="NCBIfam" id="TIGR02227">
    <property type="entry name" value="sigpep_I_bact"/>
    <property type="match status" value="1"/>
</dbReference>
<protein>
    <recommendedName>
        <fullName evidence="3">Signal peptidase I</fullName>
        <ecNumber evidence="3">3.4.21.89</ecNumber>
    </recommendedName>
</protein>
<comment type="caution">
    <text evidence="6">The sequence shown here is derived from an EMBL/GenBank/DDBJ whole genome shotgun (WGS) entry which is preliminary data.</text>
</comment>
<name>A0AAE5T0K3_STACR</name>
<comment type="catalytic activity">
    <reaction evidence="3">
        <text>Cleavage of hydrophobic, N-terminal signal or leader sequences from secreted and periplasmic proteins.</text>
        <dbReference type="EC" id="3.4.21.89"/>
    </reaction>
</comment>
<dbReference type="SUPFAM" id="SSF51306">
    <property type="entry name" value="LexA/Signal peptidase"/>
    <property type="match status" value="1"/>
</dbReference>
<dbReference type="GO" id="GO:0004252">
    <property type="term" value="F:serine-type endopeptidase activity"/>
    <property type="evidence" value="ECO:0007669"/>
    <property type="project" value="InterPro"/>
</dbReference>
<keyword evidence="9" id="KW-1185">Reference proteome</keyword>
<reference evidence="9 10" key="1">
    <citation type="journal article" date="2016" name="Front. Microbiol.">
        <title>Comprehensive Phylogenetic Analysis of Bovine Non-aureus Staphylococci Species Based on Whole-Genome Sequencing.</title>
        <authorList>
            <person name="Naushad S."/>
            <person name="Barkema H.W."/>
            <person name="Luby C."/>
            <person name="Condas L.A."/>
            <person name="Nobrega D.B."/>
            <person name="Carson D.A."/>
            <person name="De Buck J."/>
        </authorList>
    </citation>
    <scope>NUCLEOTIDE SEQUENCE [LARGE SCALE GENOMIC DNA]</scope>
    <source>
        <strain evidence="7 10">SNUC 105</strain>
        <strain evidence="8 9">SNUC 1363</strain>
        <strain evidence="6 11">SNUC 505</strain>
    </source>
</reference>
<dbReference type="EMBL" id="PZBZ01000007">
    <property type="protein sequence ID" value="PTG16641.1"/>
    <property type="molecule type" value="Genomic_DNA"/>
</dbReference>
<dbReference type="Gene3D" id="2.10.109.10">
    <property type="entry name" value="Umud Fragment, subunit A"/>
    <property type="match status" value="1"/>
</dbReference>
<sequence>MRKTIKIMGALISAIIVLLVIVLFIAVPFRADNDYMSPLIQKGDRMIVNQLTPRLNMIHHADMIVYHKDGQLHLGRIIGEPGQSIEIKAQQLYVDNQPVKDDWVKQIGVQNWSSKMLSEQESDIISPSHYVVMNQLSSSKESEAFGTVHKNDIIGTILIRYYPFEKMTVNFKD</sequence>
<dbReference type="CDD" id="cd06530">
    <property type="entry name" value="S26_SPase_I"/>
    <property type="match status" value="1"/>
</dbReference>
<dbReference type="Proteomes" id="UP000242008">
    <property type="component" value="Unassembled WGS sequence"/>
</dbReference>
<evidence type="ECO:0000259" key="4">
    <source>
        <dbReference type="Pfam" id="PF10502"/>
    </source>
</evidence>
<evidence type="ECO:0000256" key="3">
    <source>
        <dbReference type="RuleBase" id="RU362042"/>
    </source>
</evidence>
<comment type="similarity">
    <text evidence="2 3">Belongs to the peptidase S26 family.</text>
</comment>
<evidence type="ECO:0000256" key="1">
    <source>
        <dbReference type="ARBA" id="ARBA00004401"/>
    </source>
</evidence>